<dbReference type="EC" id="2.7.1.107" evidence="6"/>
<proteinExistence type="inferred from homology"/>
<dbReference type="SMART" id="SM00046">
    <property type="entry name" value="DAGKc"/>
    <property type="match status" value="1"/>
</dbReference>
<evidence type="ECO:0000256" key="2">
    <source>
        <dbReference type="ARBA" id="ARBA00005983"/>
    </source>
</evidence>
<evidence type="ECO:0000313" key="6">
    <source>
        <dbReference type="EMBL" id="SNV36562.1"/>
    </source>
</evidence>
<dbReference type="InterPro" id="IPR016064">
    <property type="entry name" value="NAD/diacylglycerol_kinase_sf"/>
</dbReference>
<dbReference type="PROSITE" id="PS50146">
    <property type="entry name" value="DAGK"/>
    <property type="match status" value="1"/>
</dbReference>
<protein>
    <submittedName>
        <fullName evidence="6">Diacylglycerol kinase</fullName>
        <ecNumber evidence="6">2.7.1.107</ecNumber>
    </submittedName>
</protein>
<dbReference type="AlphaFoldDB" id="A0A239WQ74"/>
<dbReference type="GO" id="GO:0004143">
    <property type="term" value="F:ATP-dependent diacylglycerol kinase activity"/>
    <property type="evidence" value="ECO:0007669"/>
    <property type="project" value="UniProtKB-EC"/>
</dbReference>
<sequence>MTTVALIINQKSGKEDKDNLLKTILHSLRQHNIPEEDIQILYPTSAEETLALSREACQNQTDILIPLGGDGTVKLVCAGIYEGGGHSKLGLIPTGTVNNLAKSLGIPLNTKKAIDVIFTGKALAIDMAKVNDHYMISSLTLGLMADMALSVTPESKRRYGVLAFIKAGWKIFLRRRSYRVQVISDRKSQFIKTKLLLVTMSNTIAGLPGFNQEDTVNDGKFTVYSLRRTHFIRFFFYFFFRFKKFNQFRHWDAFQATELRLINVRKKDKNNPNVRIDGDDAGKLPVLIQMLPQSVTVIVPET</sequence>
<dbReference type="InterPro" id="IPR001206">
    <property type="entry name" value="Diacylglycerol_kinase_cat_dom"/>
</dbReference>
<organism evidence="6 7">
    <name type="scientific">Streptococcus acidominimus</name>
    <dbReference type="NCBI Taxonomy" id="1326"/>
    <lineage>
        <taxon>Bacteria</taxon>
        <taxon>Bacillati</taxon>
        <taxon>Bacillota</taxon>
        <taxon>Bacilli</taxon>
        <taxon>Lactobacillales</taxon>
        <taxon>Streptococcaceae</taxon>
        <taxon>Streptococcus</taxon>
    </lineage>
</organism>
<evidence type="ECO:0000259" key="5">
    <source>
        <dbReference type="PROSITE" id="PS50146"/>
    </source>
</evidence>
<evidence type="ECO:0000256" key="4">
    <source>
        <dbReference type="ARBA" id="ARBA00022840"/>
    </source>
</evidence>
<dbReference type="PANTHER" id="PTHR12358:SF54">
    <property type="entry name" value="SPHINGOSINE KINASE RELATED PROTEIN"/>
    <property type="match status" value="1"/>
</dbReference>
<keyword evidence="6" id="KW-0808">Transferase</keyword>
<dbReference type="SUPFAM" id="SSF111331">
    <property type="entry name" value="NAD kinase/diacylglycerol kinase-like"/>
    <property type="match status" value="1"/>
</dbReference>
<evidence type="ECO:0000313" key="7">
    <source>
        <dbReference type="Proteomes" id="UP000215144"/>
    </source>
</evidence>
<comment type="similarity">
    <text evidence="2">Belongs to the diacylglycerol/lipid kinase family.</text>
</comment>
<dbReference type="Proteomes" id="UP000215144">
    <property type="component" value="Chromosome 1"/>
</dbReference>
<dbReference type="OrthoDB" id="142078at2"/>
<dbReference type="EMBL" id="LT906454">
    <property type="protein sequence ID" value="SNV36562.1"/>
    <property type="molecule type" value="Genomic_DNA"/>
</dbReference>
<accession>A0A239WQ74</accession>
<dbReference type="InterPro" id="IPR050187">
    <property type="entry name" value="Lipid_Phosphate_FormReg"/>
</dbReference>
<keyword evidence="6" id="KW-0418">Kinase</keyword>
<dbReference type="PANTHER" id="PTHR12358">
    <property type="entry name" value="SPHINGOSINE KINASE"/>
    <property type="match status" value="1"/>
</dbReference>
<comment type="cofactor">
    <cofactor evidence="1">
        <name>Mg(2+)</name>
        <dbReference type="ChEBI" id="CHEBI:18420"/>
    </cofactor>
</comment>
<dbReference type="KEGG" id="saco:SAME_00607"/>
<dbReference type="Pfam" id="PF00781">
    <property type="entry name" value="DAGK_cat"/>
    <property type="match status" value="1"/>
</dbReference>
<evidence type="ECO:0000256" key="1">
    <source>
        <dbReference type="ARBA" id="ARBA00001946"/>
    </source>
</evidence>
<dbReference type="GO" id="GO:0005524">
    <property type="term" value="F:ATP binding"/>
    <property type="evidence" value="ECO:0007669"/>
    <property type="project" value="UniProtKB-KW"/>
</dbReference>
<dbReference type="Gene3D" id="2.60.200.40">
    <property type="match status" value="1"/>
</dbReference>
<evidence type="ECO:0000256" key="3">
    <source>
        <dbReference type="ARBA" id="ARBA00022741"/>
    </source>
</evidence>
<feature type="domain" description="DAGKc" evidence="5">
    <location>
        <begin position="1"/>
        <end position="134"/>
    </location>
</feature>
<name>A0A239WQ74_STRAI</name>
<keyword evidence="4" id="KW-0067">ATP-binding</keyword>
<dbReference type="Gene3D" id="3.40.50.10330">
    <property type="entry name" value="Probable inorganic polyphosphate/atp-NAD kinase, domain 1"/>
    <property type="match status" value="1"/>
</dbReference>
<dbReference type="RefSeq" id="WP_017769557.1">
    <property type="nucleotide sequence ID" value="NZ_LT906454.1"/>
</dbReference>
<gene>
    <name evidence="6" type="primary">dagK_1</name>
    <name evidence="6" type="ORF">SAMEA4504048_00607</name>
</gene>
<keyword evidence="3" id="KW-0547">Nucleotide-binding</keyword>
<dbReference type="InterPro" id="IPR017438">
    <property type="entry name" value="ATP-NAD_kinase_N"/>
</dbReference>
<reference evidence="6 7" key="1">
    <citation type="submission" date="2017-06" db="EMBL/GenBank/DDBJ databases">
        <authorList>
            <consortium name="Pathogen Informatics"/>
        </authorList>
    </citation>
    <scope>NUCLEOTIDE SEQUENCE [LARGE SCALE GENOMIC DNA]</scope>
    <source>
        <strain evidence="6 7">NCTC11291</strain>
    </source>
</reference>